<proteinExistence type="predicted"/>
<feature type="domain" description="HNH nuclease" evidence="1">
    <location>
        <begin position="50"/>
        <end position="98"/>
    </location>
</feature>
<sequence>MTMAKERDWNEVFEYVDGNLVWRESTSSRARKGKVAGCIQPTGYIRIGHHGAFYYAHRIIWEMFNGPIPEGMEIDHINHIHNDNRIENLSLATVAENRRNYPRSSRNTSGVTGVYWDKTYKKWVAKICVNHKRLTIGYFHDFNSAVSARKSAEKHYRFHKNHGVQ</sequence>
<protein>
    <submittedName>
        <fullName evidence="2">HNH endonuclease</fullName>
    </submittedName>
</protein>
<dbReference type="GO" id="GO:0004519">
    <property type="term" value="F:endonuclease activity"/>
    <property type="evidence" value="ECO:0007669"/>
    <property type="project" value="UniProtKB-KW"/>
</dbReference>
<dbReference type="EMBL" id="MN737551">
    <property type="protein sequence ID" value="QGZ14986.1"/>
    <property type="molecule type" value="Genomic_DNA"/>
</dbReference>
<dbReference type="Proteomes" id="UP000676942">
    <property type="component" value="Segment"/>
</dbReference>
<dbReference type="SMART" id="SM00507">
    <property type="entry name" value="HNHc"/>
    <property type="match status" value="1"/>
</dbReference>
<evidence type="ECO:0000313" key="2">
    <source>
        <dbReference type="EMBL" id="QGZ14986.1"/>
    </source>
</evidence>
<keyword evidence="2" id="KW-0378">Hydrolase</keyword>
<keyword evidence="2" id="KW-0255">Endonuclease</keyword>
<accession>A0A8E3UYJ4</accession>
<gene>
    <name evidence="2" type="ORF">vBSalSLPSTLL_orf00028</name>
</gene>
<reference evidence="2" key="1">
    <citation type="submission" date="2019-11" db="EMBL/GenBank/DDBJ databases">
        <authorList>
            <person name="Li J."/>
            <person name="Zhang X."/>
        </authorList>
    </citation>
    <scope>NUCLEOTIDE SEQUENCE</scope>
</reference>
<dbReference type="InterPro" id="IPR003615">
    <property type="entry name" value="HNH_nuc"/>
</dbReference>
<name>A0A8E3UYJ4_9CAUD</name>
<organism evidence="2 3">
    <name type="scientific">Salmonella phage LPSTLL</name>
    <dbReference type="NCBI Taxonomy" id="3071280"/>
    <lineage>
        <taxon>Viruses</taxon>
        <taxon>Duplodnaviria</taxon>
        <taxon>Heunggongvirae</taxon>
        <taxon>Uroviricota</taxon>
        <taxon>Caudoviricetes</taxon>
        <taxon>Segzyvirus</taxon>
        <taxon>Segzyvirus LPSTLL</taxon>
    </lineage>
</organism>
<dbReference type="Pfam" id="PF13392">
    <property type="entry name" value="HNH_3"/>
    <property type="match status" value="1"/>
</dbReference>
<keyword evidence="2" id="KW-0540">Nuclease</keyword>
<evidence type="ECO:0000313" key="3">
    <source>
        <dbReference type="Proteomes" id="UP000676942"/>
    </source>
</evidence>
<evidence type="ECO:0000259" key="1">
    <source>
        <dbReference type="SMART" id="SM00507"/>
    </source>
</evidence>
<keyword evidence="3" id="KW-1185">Reference proteome</keyword>